<dbReference type="AlphaFoldDB" id="A0A0J1HKH7"/>
<organism evidence="1 2">
    <name type="scientific">Bacillus anthracis</name>
    <name type="common">anthrax bacterium</name>
    <dbReference type="NCBI Taxonomy" id="1392"/>
    <lineage>
        <taxon>Bacteria</taxon>
        <taxon>Bacillati</taxon>
        <taxon>Bacillota</taxon>
        <taxon>Bacilli</taxon>
        <taxon>Bacillales</taxon>
        <taxon>Bacillaceae</taxon>
        <taxon>Bacillus</taxon>
        <taxon>Bacillus cereus group</taxon>
    </lineage>
</organism>
<dbReference type="RefSeq" id="WP_047957171.1">
    <property type="nucleotide sequence ID" value="NZ_LDPG01000035.1"/>
</dbReference>
<dbReference type="PATRIC" id="fig|1392.242.peg.4485"/>
<proteinExistence type="predicted"/>
<comment type="caution">
    <text evidence="1">The sequence shown here is derived from an EMBL/GenBank/DDBJ whole genome shotgun (WGS) entry which is preliminary data.</text>
</comment>
<dbReference type="Proteomes" id="UP000035904">
    <property type="component" value="Unassembled WGS sequence"/>
</dbReference>
<gene>
    <name evidence="1" type="ORF">ABW01_28265</name>
</gene>
<dbReference type="EMBL" id="LDPG01000035">
    <property type="protein sequence ID" value="KLV14219.1"/>
    <property type="molecule type" value="Genomic_DNA"/>
</dbReference>
<evidence type="ECO:0000313" key="2">
    <source>
        <dbReference type="Proteomes" id="UP000035904"/>
    </source>
</evidence>
<name>A0A0J1HKH7_BACAN</name>
<evidence type="ECO:0000313" key="1">
    <source>
        <dbReference type="EMBL" id="KLV14219.1"/>
    </source>
</evidence>
<sequence>MFKKRKYQSLEDVHDALLAPFEKNELKYKDGKPYIPHYQARKRLIEILGVYGFSIEYPIQELYAEPSSVSPIMWARTTCKLTLDFSEWGGEKRIVYGTDAKKLNRFSNKEKNIENGVVGQICDLGDDEKSAMARAFVKACESIGIGLYLCLNPNHQQTSNTTPPSNSNYNELWNIVNNYEKALKINIDDRKEILISSYPKQRDFKKLNEKQLEFYISIIKHSAEIAVMAINSNTEKLILNELSRCCNQQFNNFKTTIGFMNEAAVEYAGSYLKQSKSAI</sequence>
<reference evidence="1 2" key="1">
    <citation type="submission" date="2015-05" db="EMBL/GenBank/DDBJ databases">
        <title>Whole genome sequence and identification of bacterial endophytes from Costus igneus.</title>
        <authorList>
            <person name="Lee Y.P."/>
            <person name="Gan H.M."/>
            <person name="Eng W."/>
            <person name="Wheatley M.S."/>
            <person name="Caraballo A."/>
            <person name="Polter S."/>
            <person name="Savka M.A."/>
            <person name="Hudson A.O."/>
        </authorList>
    </citation>
    <scope>NUCLEOTIDE SEQUENCE [LARGE SCALE GENOMIC DNA]</scope>
    <source>
        <strain evidence="1 2">RIT375</strain>
    </source>
</reference>
<protein>
    <recommendedName>
        <fullName evidence="3">DUF1071 domain-containing protein</fullName>
    </recommendedName>
</protein>
<evidence type="ECO:0008006" key="3">
    <source>
        <dbReference type="Google" id="ProtNLM"/>
    </source>
</evidence>
<accession>A0A0J1HKH7</accession>